<dbReference type="Proteomes" id="UP001153332">
    <property type="component" value="Unassembled WGS sequence"/>
</dbReference>
<protein>
    <submittedName>
        <fullName evidence="1">Uncharacterized protein</fullName>
    </submittedName>
</protein>
<proteinExistence type="predicted"/>
<keyword evidence="2" id="KW-1185">Reference proteome</keyword>
<name>A0ACC2JSJ7_9PEZI</name>
<gene>
    <name evidence="1" type="ORF">O1611_g3163</name>
</gene>
<dbReference type="EMBL" id="JAPUUL010000493">
    <property type="protein sequence ID" value="KAJ8130466.1"/>
    <property type="molecule type" value="Genomic_DNA"/>
</dbReference>
<organism evidence="1 2">
    <name type="scientific">Lasiodiplodia mahajangana</name>
    <dbReference type="NCBI Taxonomy" id="1108764"/>
    <lineage>
        <taxon>Eukaryota</taxon>
        <taxon>Fungi</taxon>
        <taxon>Dikarya</taxon>
        <taxon>Ascomycota</taxon>
        <taxon>Pezizomycotina</taxon>
        <taxon>Dothideomycetes</taxon>
        <taxon>Dothideomycetes incertae sedis</taxon>
        <taxon>Botryosphaeriales</taxon>
        <taxon>Botryosphaeriaceae</taxon>
        <taxon>Lasiodiplodia</taxon>
    </lineage>
</organism>
<sequence>MSSKSCENVGRRSVVNVLTTTAQELQSFLKDGSLTSVEIVRLYLDQIDRHNHRGAKLNAMISVAPYDQLMARATQLDEERSGGRLRGPLHGIPILVKDNIMTESSLGMDTTCGSFALKGAKVVANADVVEYILAAGMIILGKANLSEWAGKKGYFIPGGWSAVGGQTQSPYIRGGFVKSDTFLGHTNPCSSSSGSAAGVAAGFAPLSLGTETDGSIIQPAGRNSVYGLKVTVGAVSTQGTSPYSPFSDSLGPMARSVPDLASLLGIIMKKDFSSSLIGTWEGQKVAFVDPYLWEAPAVAVRPIPDLVDYQRLKYLEAARLIEKGGGNVARDVAMIQCEELEIEGREGIDQVWDHDFASGLEEFLKGYKYSPIKNVEDLVHFNERHADLELPKEFPNGQAQLTDALNGGGISDEAYEEAKLFLRNKAKTEGFDQVFSEHDVDLLAMPQDCRIATIAAAAGYPAGIVPLGYAPFNGRGFGLVVVAGAGQEDKILSFMSAWEASHPELPKPPPQLVEDEFQD</sequence>
<evidence type="ECO:0000313" key="1">
    <source>
        <dbReference type="EMBL" id="KAJ8130466.1"/>
    </source>
</evidence>
<reference evidence="1" key="1">
    <citation type="submission" date="2022-12" db="EMBL/GenBank/DDBJ databases">
        <title>Genome Sequence of Lasiodiplodia mahajangana.</title>
        <authorList>
            <person name="Buettner E."/>
        </authorList>
    </citation>
    <scope>NUCLEOTIDE SEQUENCE</scope>
    <source>
        <strain evidence="1">VT137</strain>
    </source>
</reference>
<evidence type="ECO:0000313" key="2">
    <source>
        <dbReference type="Proteomes" id="UP001153332"/>
    </source>
</evidence>
<accession>A0ACC2JSJ7</accession>
<comment type="caution">
    <text evidence="1">The sequence shown here is derived from an EMBL/GenBank/DDBJ whole genome shotgun (WGS) entry which is preliminary data.</text>
</comment>